<feature type="non-terminal residue" evidence="1">
    <location>
        <position position="100"/>
    </location>
</feature>
<sequence length="100" mass="11405">MLLHVVMTSTTISYISLKFFEPYYGQNEGNSAHSAINTALESAEDIFVPAQLIPIIKLARHKHPYSVHYLEAQDFKDFKSMAKDLRVLYVREDDDGGKVE</sequence>
<protein>
    <submittedName>
        <fullName evidence="1">Uncharacterized protein</fullName>
    </submittedName>
</protein>
<accession>A0A1B6HJ63</accession>
<organism evidence="1">
    <name type="scientific">Homalodisca liturata</name>
    <dbReference type="NCBI Taxonomy" id="320908"/>
    <lineage>
        <taxon>Eukaryota</taxon>
        <taxon>Metazoa</taxon>
        <taxon>Ecdysozoa</taxon>
        <taxon>Arthropoda</taxon>
        <taxon>Hexapoda</taxon>
        <taxon>Insecta</taxon>
        <taxon>Pterygota</taxon>
        <taxon>Neoptera</taxon>
        <taxon>Paraneoptera</taxon>
        <taxon>Hemiptera</taxon>
        <taxon>Auchenorrhyncha</taxon>
        <taxon>Membracoidea</taxon>
        <taxon>Cicadellidae</taxon>
        <taxon>Cicadellinae</taxon>
        <taxon>Proconiini</taxon>
        <taxon>Homalodisca</taxon>
    </lineage>
</organism>
<name>A0A1B6HJ63_9HEMI</name>
<proteinExistence type="predicted"/>
<reference evidence="1" key="1">
    <citation type="submission" date="2015-11" db="EMBL/GenBank/DDBJ databases">
        <title>De novo transcriptome assembly of four potential Pierce s Disease insect vectors from Arizona vineyards.</title>
        <authorList>
            <person name="Tassone E.E."/>
        </authorList>
    </citation>
    <scope>NUCLEOTIDE SEQUENCE</scope>
</reference>
<dbReference type="EMBL" id="GECU01033071">
    <property type="protein sequence ID" value="JAS74635.1"/>
    <property type="molecule type" value="Transcribed_RNA"/>
</dbReference>
<evidence type="ECO:0000313" key="1">
    <source>
        <dbReference type="EMBL" id="JAS74635.1"/>
    </source>
</evidence>
<gene>
    <name evidence="1" type="ORF">g.3596</name>
</gene>
<dbReference type="AlphaFoldDB" id="A0A1B6HJ63"/>